<evidence type="ECO:0000256" key="3">
    <source>
        <dbReference type="ARBA" id="ARBA00013068"/>
    </source>
</evidence>
<dbReference type="Gene3D" id="3.20.20.70">
    <property type="entry name" value="Aldolase class I"/>
    <property type="match status" value="1"/>
</dbReference>
<dbReference type="AlphaFoldDB" id="A0A0D8FXD3"/>
<gene>
    <name evidence="7" type="primary">fda1</name>
    <name evidence="7" type="ORF">FEAC_07450</name>
</gene>
<evidence type="ECO:0000256" key="1">
    <source>
        <dbReference type="ARBA" id="ARBA00004714"/>
    </source>
</evidence>
<dbReference type="InterPro" id="IPR000741">
    <property type="entry name" value="FBA_I"/>
</dbReference>
<keyword evidence="5 7" id="KW-0456">Lyase</keyword>
<evidence type="ECO:0000256" key="6">
    <source>
        <dbReference type="ARBA" id="ARBA00029799"/>
    </source>
</evidence>
<dbReference type="SUPFAM" id="SSF51569">
    <property type="entry name" value="Aldolase"/>
    <property type="match status" value="1"/>
</dbReference>
<dbReference type="Proteomes" id="UP000032336">
    <property type="component" value="Unassembled WGS sequence"/>
</dbReference>
<dbReference type="RefSeq" id="WP_035388670.1">
    <property type="nucleotide sequence ID" value="NZ_JQKF01000003.1"/>
</dbReference>
<keyword evidence="8" id="KW-1185">Reference proteome</keyword>
<dbReference type="eggNOG" id="COG3588">
    <property type="taxonomic scope" value="Bacteria"/>
</dbReference>
<evidence type="ECO:0000313" key="8">
    <source>
        <dbReference type="Proteomes" id="UP000032336"/>
    </source>
</evidence>
<keyword evidence="4" id="KW-0324">Glycolysis</keyword>
<dbReference type="STRING" id="1121877.FEAC_07450"/>
<dbReference type="Pfam" id="PF00274">
    <property type="entry name" value="Glycolytic"/>
    <property type="match status" value="1"/>
</dbReference>
<dbReference type="OrthoDB" id="9813469at2"/>
<accession>A0A0D8FXD3</accession>
<comment type="pathway">
    <text evidence="1">Carbohydrate degradation; glycolysis; D-glyceraldehyde 3-phosphate and glycerone phosphate from D-glucose: step 4/4.</text>
</comment>
<dbReference type="PANTHER" id="PTHR11627">
    <property type="entry name" value="FRUCTOSE-BISPHOSPHATE ALDOLASE"/>
    <property type="match status" value="1"/>
</dbReference>
<dbReference type="GO" id="GO:0004332">
    <property type="term" value="F:fructose-bisphosphate aldolase activity"/>
    <property type="evidence" value="ECO:0007669"/>
    <property type="project" value="UniProtKB-EC"/>
</dbReference>
<dbReference type="GeneID" id="78372044"/>
<protein>
    <recommendedName>
        <fullName evidence="3">fructose-bisphosphate aldolase</fullName>
        <ecNumber evidence="3">4.1.2.13</ecNumber>
    </recommendedName>
    <alternativeName>
        <fullName evidence="6">Fructose-bisphosphate aldolase class I</fullName>
    </alternativeName>
</protein>
<dbReference type="EC" id="4.1.2.13" evidence="3"/>
<evidence type="ECO:0000313" key="7">
    <source>
        <dbReference type="EMBL" id="KJE77634.1"/>
    </source>
</evidence>
<dbReference type="EMBL" id="JXUW01000004">
    <property type="protein sequence ID" value="KJE77634.1"/>
    <property type="molecule type" value="Genomic_DNA"/>
</dbReference>
<proteinExistence type="inferred from homology"/>
<sequence length="295" mass="32175">MNKEQLDQMAHGAGFIAALDQSGGSTPGALASYGIPREAYHSDDEMLSLMHAMRARIVTSPCFTGERVIGAILFEDTIDRRFEGVDAADYLWNNKHVVPFVKVDKGLAPEADGARCMNPMPDLDALLAKAVAKGVFGTKMRSFIRLANPVGVQAVVDQQFEIADRILAKGLVPILEPEIDIASPDKQAAEDMLRDALKARLDALAEDKLVMVKLTLPERDNHYASLISHPRVVRVVALSGGYTRDEASERLARNHGMIASFSRALTQGLHVDMSDEAFTSELNSAIEQVYLASID</sequence>
<comment type="caution">
    <text evidence="7">The sequence shown here is derived from an EMBL/GenBank/DDBJ whole genome shotgun (WGS) entry which is preliminary data.</text>
</comment>
<evidence type="ECO:0000256" key="4">
    <source>
        <dbReference type="ARBA" id="ARBA00023152"/>
    </source>
</evidence>
<dbReference type="GO" id="GO:0006096">
    <property type="term" value="P:glycolytic process"/>
    <property type="evidence" value="ECO:0007669"/>
    <property type="project" value="UniProtKB-UniPathway"/>
</dbReference>
<reference evidence="7 8" key="1">
    <citation type="submission" date="2015-01" db="EMBL/GenBank/DDBJ databases">
        <title>Draft genome of the acidophilic iron oxidizer Ferrimicrobium acidiphilum strain T23.</title>
        <authorList>
            <person name="Poehlein A."/>
            <person name="Eisen S."/>
            <person name="Schloemann M."/>
            <person name="Johnson B.D."/>
            <person name="Daniel R."/>
            <person name="Muehling M."/>
        </authorList>
    </citation>
    <scope>NUCLEOTIDE SEQUENCE [LARGE SCALE GENOMIC DNA]</scope>
    <source>
        <strain evidence="7 8">T23</strain>
    </source>
</reference>
<dbReference type="UniPathway" id="UPA00109">
    <property type="reaction ID" value="UER00183"/>
</dbReference>
<name>A0A0D8FXD3_9ACTN</name>
<organism evidence="7 8">
    <name type="scientific">Ferrimicrobium acidiphilum DSM 19497</name>
    <dbReference type="NCBI Taxonomy" id="1121877"/>
    <lineage>
        <taxon>Bacteria</taxon>
        <taxon>Bacillati</taxon>
        <taxon>Actinomycetota</taxon>
        <taxon>Acidimicrobiia</taxon>
        <taxon>Acidimicrobiales</taxon>
        <taxon>Acidimicrobiaceae</taxon>
        <taxon>Ferrimicrobium</taxon>
    </lineage>
</organism>
<dbReference type="PATRIC" id="fig|1121877.4.peg.793"/>
<evidence type="ECO:0000256" key="5">
    <source>
        <dbReference type="ARBA" id="ARBA00023239"/>
    </source>
</evidence>
<dbReference type="NCBIfam" id="NF003784">
    <property type="entry name" value="PRK05377.1"/>
    <property type="match status" value="1"/>
</dbReference>
<dbReference type="InterPro" id="IPR013785">
    <property type="entry name" value="Aldolase_TIM"/>
</dbReference>
<evidence type="ECO:0000256" key="2">
    <source>
        <dbReference type="ARBA" id="ARBA00010387"/>
    </source>
</evidence>
<comment type="similarity">
    <text evidence="2">Belongs to the class I fructose-bisphosphate aldolase family.</text>
</comment>